<evidence type="ECO:0000256" key="1">
    <source>
        <dbReference type="ARBA" id="ARBA00001974"/>
    </source>
</evidence>
<evidence type="ECO:0000259" key="5">
    <source>
        <dbReference type="Pfam" id="PF07992"/>
    </source>
</evidence>
<reference evidence="6 7" key="1">
    <citation type="submission" date="2023-08" db="EMBL/GenBank/DDBJ databases">
        <title>Comparative genomics and taxonomic characterization of three novel marine species of genus Marivirga.</title>
        <authorList>
            <person name="Muhammad N."/>
            <person name="Kim S.-G."/>
        </authorList>
    </citation>
    <scope>NUCLEOTIDE SEQUENCE [LARGE SCALE GENOMIC DNA]</scope>
    <source>
        <strain evidence="6 7">BDSF4-3</strain>
    </source>
</reference>
<dbReference type="SUPFAM" id="SSF51905">
    <property type="entry name" value="FAD/NAD(P)-binding domain"/>
    <property type="match status" value="1"/>
</dbReference>
<sequence>MRSIVIIGNGISGVTTARHIRKHSEDKITIISAETEHFYSRTALMYIYMGHMKYENTKPYEDFFWKKNRIDLVYDYVEQIDFKNKKLQLKQSEAVNYDVLVLAVGSKSNKFGWPGQDLEAVQGLYSYQDLEGMEKYSSTTKQAVIVGGGLIGIEMGEMFHTRNIDVTFVVRESSFWDNVLPPGESEMVNRHIRKHGFKLMLESEITEIIDDGNGRAKGVKLKEGGELEAQFVGLTVGVSPNIDFLKDTDLETNKGIKVNEYFETNQPDVYAIGDCAEFEKVPAEDRKSIEQVWYTGRMHGETLAQSICGNKTAYQPGVWFNSAKFLDIEYQTYGQVTNQPNEKTEEHFYWEHEKGEKSIRLVFHKEDKTLKGVNLMGVRYRHEVCDKMIRDKWPMKKVFQNLKKANFDPEFFKRYEDELVGMYNKRYPNEMVKVGRKKVLGLF</sequence>
<dbReference type="Pfam" id="PF07992">
    <property type="entry name" value="Pyr_redox_2"/>
    <property type="match status" value="1"/>
</dbReference>
<keyword evidence="7" id="KW-1185">Reference proteome</keyword>
<dbReference type="RefSeq" id="WP_308347000.1">
    <property type="nucleotide sequence ID" value="NZ_CP129971.1"/>
</dbReference>
<feature type="domain" description="FAD/NAD(P)-binding" evidence="5">
    <location>
        <begin position="3"/>
        <end position="286"/>
    </location>
</feature>
<keyword evidence="4" id="KW-0274">FAD</keyword>
<comment type="cofactor">
    <cofactor evidence="1">
        <name>FAD</name>
        <dbReference type="ChEBI" id="CHEBI:57692"/>
    </cofactor>
</comment>
<accession>A0AA51RDZ9</accession>
<comment type="similarity">
    <text evidence="2">Belongs to the FAD-dependent oxidoreductase family.</text>
</comment>
<gene>
    <name evidence="6" type="ORF">QYS49_26385</name>
</gene>
<keyword evidence="3" id="KW-0285">Flavoprotein</keyword>
<evidence type="ECO:0000313" key="6">
    <source>
        <dbReference type="EMBL" id="WMN10650.1"/>
    </source>
</evidence>
<dbReference type="PANTHER" id="PTHR43429:SF3">
    <property type="entry name" value="NITRITE REDUCTASE [NAD(P)H]"/>
    <property type="match status" value="1"/>
</dbReference>
<dbReference type="PRINTS" id="PR00411">
    <property type="entry name" value="PNDRDTASEI"/>
</dbReference>
<dbReference type="KEGG" id="msaa:QYS49_26385"/>
<dbReference type="GO" id="GO:0016491">
    <property type="term" value="F:oxidoreductase activity"/>
    <property type="evidence" value="ECO:0007669"/>
    <property type="project" value="InterPro"/>
</dbReference>
<dbReference type="AlphaFoldDB" id="A0AA51RDZ9"/>
<evidence type="ECO:0000256" key="2">
    <source>
        <dbReference type="ARBA" id="ARBA00006442"/>
    </source>
</evidence>
<dbReference type="PANTHER" id="PTHR43429">
    <property type="entry name" value="PYRIDINE NUCLEOTIDE-DISULFIDE OXIDOREDUCTASE DOMAIN-CONTAINING"/>
    <property type="match status" value="1"/>
</dbReference>
<evidence type="ECO:0000256" key="4">
    <source>
        <dbReference type="ARBA" id="ARBA00022827"/>
    </source>
</evidence>
<name>A0AA51RDZ9_9BACT</name>
<evidence type="ECO:0000256" key="3">
    <source>
        <dbReference type="ARBA" id="ARBA00022630"/>
    </source>
</evidence>
<dbReference type="Proteomes" id="UP001230496">
    <property type="component" value="Chromosome"/>
</dbReference>
<proteinExistence type="inferred from homology"/>
<organism evidence="6 7">
    <name type="scientific">Marivirga salinarum</name>
    <dbReference type="NCBI Taxonomy" id="3059078"/>
    <lineage>
        <taxon>Bacteria</taxon>
        <taxon>Pseudomonadati</taxon>
        <taxon>Bacteroidota</taxon>
        <taxon>Cytophagia</taxon>
        <taxon>Cytophagales</taxon>
        <taxon>Marivirgaceae</taxon>
        <taxon>Marivirga</taxon>
    </lineage>
</organism>
<protein>
    <submittedName>
        <fullName evidence="6">FAD-dependent oxidoreductase</fullName>
    </submittedName>
</protein>
<dbReference type="PRINTS" id="PR00368">
    <property type="entry name" value="FADPNR"/>
</dbReference>
<dbReference type="InterPro" id="IPR050260">
    <property type="entry name" value="FAD-bd_OxRdtase"/>
</dbReference>
<dbReference type="EMBL" id="CP129971">
    <property type="protein sequence ID" value="WMN10650.1"/>
    <property type="molecule type" value="Genomic_DNA"/>
</dbReference>
<dbReference type="InterPro" id="IPR036188">
    <property type="entry name" value="FAD/NAD-bd_sf"/>
</dbReference>
<evidence type="ECO:0000313" key="7">
    <source>
        <dbReference type="Proteomes" id="UP001230496"/>
    </source>
</evidence>
<dbReference type="InterPro" id="IPR023753">
    <property type="entry name" value="FAD/NAD-binding_dom"/>
</dbReference>
<dbReference type="Gene3D" id="3.50.50.60">
    <property type="entry name" value="FAD/NAD(P)-binding domain"/>
    <property type="match status" value="2"/>
</dbReference>